<keyword evidence="5 7" id="KW-0012">Acyltransferase</keyword>
<dbReference type="PANTHER" id="PTHR10434:SF64">
    <property type="entry name" value="1-ACYL-SN-GLYCEROL-3-PHOSPHATE ACYLTRANSFERASE-RELATED"/>
    <property type="match status" value="1"/>
</dbReference>
<dbReference type="InterPro" id="IPR002123">
    <property type="entry name" value="Plipid/glycerol_acylTrfase"/>
</dbReference>
<evidence type="ECO:0000313" key="7">
    <source>
        <dbReference type="EMBL" id="GHD69615.1"/>
    </source>
</evidence>
<organism evidence="7 8">
    <name type="scientific">Jeongeupia chitinilytica</name>
    <dbReference type="NCBI Taxonomy" id="1041641"/>
    <lineage>
        <taxon>Bacteria</taxon>
        <taxon>Pseudomonadati</taxon>
        <taxon>Pseudomonadota</taxon>
        <taxon>Betaproteobacteria</taxon>
        <taxon>Neisseriales</taxon>
        <taxon>Chitinibacteraceae</taxon>
        <taxon>Jeongeupia</taxon>
    </lineage>
</organism>
<gene>
    <name evidence="7" type="ORF">GCM10007350_36510</name>
</gene>
<evidence type="ECO:0000256" key="1">
    <source>
        <dbReference type="ARBA" id="ARBA00005189"/>
    </source>
</evidence>
<dbReference type="EMBL" id="BMYO01000012">
    <property type="protein sequence ID" value="GHD69615.1"/>
    <property type="molecule type" value="Genomic_DNA"/>
</dbReference>
<evidence type="ECO:0000256" key="4">
    <source>
        <dbReference type="ARBA" id="ARBA00023098"/>
    </source>
</evidence>
<comment type="caution">
    <text evidence="7">The sequence shown here is derived from an EMBL/GenBank/DDBJ whole genome shotgun (WGS) entry which is preliminary data.</text>
</comment>
<sequence>MHLAHGTWAVSWRLPNLADDERIAYIHRWSKRLLALLQIRVQVHGISPGVYPPNHLLLANHISWLDIFVLNAVTVSQFVAKSEIRGWPLVGRLCCGARTLFIERERRRDTARVNGAILNSLQRGDCVAIFPEGTTSDGASILPFRSSLLQAAIDASATIQPVYLRYTNTEGKRCCAAAYIDDISFGESLWRILGHRGLTVELSFLAPFPAAERDRRTLTQFVQSRIQAAHQAFEAGQTSH</sequence>
<feature type="domain" description="Phospholipid/glycerol acyltransferase" evidence="6">
    <location>
        <begin position="55"/>
        <end position="167"/>
    </location>
</feature>
<dbReference type="CDD" id="cd07989">
    <property type="entry name" value="LPLAT_AGPAT-like"/>
    <property type="match status" value="1"/>
</dbReference>
<keyword evidence="4" id="KW-0443">Lipid metabolism</keyword>
<keyword evidence="8" id="KW-1185">Reference proteome</keyword>
<keyword evidence="2" id="KW-0444">Lipid biosynthesis</keyword>
<evidence type="ECO:0000313" key="8">
    <source>
        <dbReference type="Proteomes" id="UP000604737"/>
    </source>
</evidence>
<dbReference type="SUPFAM" id="SSF69593">
    <property type="entry name" value="Glycerol-3-phosphate (1)-acyltransferase"/>
    <property type="match status" value="1"/>
</dbReference>
<protein>
    <submittedName>
        <fullName evidence="7">1-acyl-sn-glycerol-3-phosphate acyltransferase</fullName>
    </submittedName>
</protein>
<dbReference type="PANTHER" id="PTHR10434">
    <property type="entry name" value="1-ACYL-SN-GLYCEROL-3-PHOSPHATE ACYLTRANSFERASE"/>
    <property type="match status" value="1"/>
</dbReference>
<dbReference type="GO" id="GO:0016746">
    <property type="term" value="F:acyltransferase activity"/>
    <property type="evidence" value="ECO:0007669"/>
    <property type="project" value="UniProtKB-KW"/>
</dbReference>
<comment type="pathway">
    <text evidence="1">Lipid metabolism.</text>
</comment>
<evidence type="ECO:0000256" key="2">
    <source>
        <dbReference type="ARBA" id="ARBA00022516"/>
    </source>
</evidence>
<accession>A0ABQ3H7A6</accession>
<proteinExistence type="predicted"/>
<dbReference type="SMART" id="SM00563">
    <property type="entry name" value="PlsC"/>
    <property type="match status" value="1"/>
</dbReference>
<dbReference type="Pfam" id="PF01553">
    <property type="entry name" value="Acyltransferase"/>
    <property type="match status" value="1"/>
</dbReference>
<evidence type="ECO:0000259" key="6">
    <source>
        <dbReference type="SMART" id="SM00563"/>
    </source>
</evidence>
<reference evidence="8" key="1">
    <citation type="journal article" date="2019" name="Int. J. Syst. Evol. Microbiol.">
        <title>The Global Catalogue of Microorganisms (GCM) 10K type strain sequencing project: providing services to taxonomists for standard genome sequencing and annotation.</title>
        <authorList>
            <consortium name="The Broad Institute Genomics Platform"/>
            <consortium name="The Broad Institute Genome Sequencing Center for Infectious Disease"/>
            <person name="Wu L."/>
            <person name="Ma J."/>
        </authorList>
    </citation>
    <scope>NUCLEOTIDE SEQUENCE [LARGE SCALE GENOMIC DNA]</scope>
    <source>
        <strain evidence="8">KCTC 23701</strain>
    </source>
</reference>
<dbReference type="Proteomes" id="UP000604737">
    <property type="component" value="Unassembled WGS sequence"/>
</dbReference>
<name>A0ABQ3H7A6_9NEIS</name>
<evidence type="ECO:0000256" key="3">
    <source>
        <dbReference type="ARBA" id="ARBA00022679"/>
    </source>
</evidence>
<evidence type="ECO:0000256" key="5">
    <source>
        <dbReference type="ARBA" id="ARBA00023315"/>
    </source>
</evidence>
<keyword evidence="3" id="KW-0808">Transferase</keyword>